<feature type="domain" description="Pterin-binding" evidence="12">
    <location>
        <begin position="1"/>
        <end position="252"/>
    </location>
</feature>
<evidence type="ECO:0000256" key="5">
    <source>
        <dbReference type="ARBA" id="ARBA00012458"/>
    </source>
</evidence>
<evidence type="ECO:0000256" key="9">
    <source>
        <dbReference type="ARBA" id="ARBA00022842"/>
    </source>
</evidence>
<dbReference type="PROSITE" id="PS50972">
    <property type="entry name" value="PTERIN_BINDING"/>
    <property type="match status" value="1"/>
</dbReference>
<dbReference type="RefSeq" id="WP_163289024.1">
    <property type="nucleotide sequence ID" value="NZ_JAAGWY010000001.1"/>
</dbReference>
<dbReference type="NCBIfam" id="TIGR01496">
    <property type="entry name" value="DHPS"/>
    <property type="match status" value="1"/>
</dbReference>
<gene>
    <name evidence="13" type="primary">folP</name>
    <name evidence="13" type="ORF">G3T36_02015</name>
</gene>
<evidence type="ECO:0000256" key="1">
    <source>
        <dbReference type="ARBA" id="ARBA00000012"/>
    </source>
</evidence>
<evidence type="ECO:0000313" key="13">
    <source>
        <dbReference type="EMBL" id="NEN04639.1"/>
    </source>
</evidence>
<name>A0A6L9XTC4_9MICO</name>
<dbReference type="Pfam" id="PF00809">
    <property type="entry name" value="Pterin_bind"/>
    <property type="match status" value="1"/>
</dbReference>
<sequence length="263" mass="27455">MGVLNVTPDSFSDGGLYLEAGAAIEHALALVEEGADLIDVGGESTRPGAVRVDPVEEQARVVPVIRELADLGVRVSVDTMNASTARAAADAGAAIINDVSGGLADPDMPAAVLDTGLTYVVMHWRGQSDSMDALATYDDTVAEVIAELRTRIADLTDRGVDPAKLIIDPGLGFSKKASHNWQVLGNLEKFVGLGYPVLIGASRKRFLGALLPEGAPAQDRDKPTAIVSALAAQAGVWGVRVHDVAGTRLALDVVEAWQAGRDD</sequence>
<evidence type="ECO:0000256" key="2">
    <source>
        <dbReference type="ARBA" id="ARBA00001946"/>
    </source>
</evidence>
<dbReference type="InterPro" id="IPR000489">
    <property type="entry name" value="Pterin-binding_dom"/>
</dbReference>
<dbReference type="PROSITE" id="PS00793">
    <property type="entry name" value="DHPS_2"/>
    <property type="match status" value="1"/>
</dbReference>
<dbReference type="InterPro" id="IPR011005">
    <property type="entry name" value="Dihydropteroate_synth-like_sf"/>
</dbReference>
<dbReference type="Gene3D" id="3.20.20.20">
    <property type="entry name" value="Dihydropteroate synthase-like"/>
    <property type="match status" value="1"/>
</dbReference>
<dbReference type="EC" id="2.5.1.15" evidence="5"/>
<keyword evidence="9" id="KW-0460">Magnesium</keyword>
<dbReference type="PANTHER" id="PTHR20941:SF1">
    <property type="entry name" value="FOLIC ACID SYNTHESIS PROTEIN FOL1"/>
    <property type="match status" value="1"/>
</dbReference>
<dbReference type="Proteomes" id="UP000474967">
    <property type="component" value="Unassembled WGS sequence"/>
</dbReference>
<comment type="similarity">
    <text evidence="4">Belongs to the DHPS family.</text>
</comment>
<keyword evidence="8" id="KW-0479">Metal-binding</keyword>
<evidence type="ECO:0000256" key="7">
    <source>
        <dbReference type="ARBA" id="ARBA00022679"/>
    </source>
</evidence>
<evidence type="ECO:0000256" key="8">
    <source>
        <dbReference type="ARBA" id="ARBA00022723"/>
    </source>
</evidence>
<comment type="caution">
    <text evidence="13">The sequence shown here is derived from an EMBL/GenBank/DDBJ whole genome shotgun (WGS) entry which is preliminary data.</text>
</comment>
<dbReference type="GO" id="GO:0005829">
    <property type="term" value="C:cytosol"/>
    <property type="evidence" value="ECO:0007669"/>
    <property type="project" value="TreeGrafter"/>
</dbReference>
<comment type="catalytic activity">
    <reaction evidence="1">
        <text>(7,8-dihydropterin-6-yl)methyl diphosphate + 4-aminobenzoate = 7,8-dihydropteroate + diphosphate</text>
        <dbReference type="Rhea" id="RHEA:19949"/>
        <dbReference type="ChEBI" id="CHEBI:17836"/>
        <dbReference type="ChEBI" id="CHEBI:17839"/>
        <dbReference type="ChEBI" id="CHEBI:33019"/>
        <dbReference type="ChEBI" id="CHEBI:72950"/>
        <dbReference type="EC" id="2.5.1.15"/>
    </reaction>
</comment>
<comment type="pathway">
    <text evidence="3">Cofactor biosynthesis; tetrahydrofolate biosynthesis; 7,8-dihydrofolate from 2-amino-4-hydroxy-6-hydroxymethyl-7,8-dihydropteridine diphosphate and 4-aminobenzoate: step 1/2.</text>
</comment>
<dbReference type="GO" id="GO:0046872">
    <property type="term" value="F:metal ion binding"/>
    <property type="evidence" value="ECO:0007669"/>
    <property type="project" value="UniProtKB-KW"/>
</dbReference>
<accession>A0A6L9XTC4</accession>
<dbReference type="CDD" id="cd00739">
    <property type="entry name" value="DHPS"/>
    <property type="match status" value="1"/>
</dbReference>
<dbReference type="PANTHER" id="PTHR20941">
    <property type="entry name" value="FOLATE SYNTHESIS PROTEINS"/>
    <property type="match status" value="1"/>
</dbReference>
<dbReference type="AlphaFoldDB" id="A0A6L9XTC4"/>
<keyword evidence="14" id="KW-1185">Reference proteome</keyword>
<dbReference type="InterPro" id="IPR045031">
    <property type="entry name" value="DHP_synth-like"/>
</dbReference>
<dbReference type="FunFam" id="3.20.20.20:FF:000006">
    <property type="entry name" value="Dihydropteroate synthase"/>
    <property type="match status" value="1"/>
</dbReference>
<dbReference type="EMBL" id="JAAGWY010000001">
    <property type="protein sequence ID" value="NEN04639.1"/>
    <property type="molecule type" value="Genomic_DNA"/>
</dbReference>
<evidence type="ECO:0000256" key="11">
    <source>
        <dbReference type="ARBA" id="ARBA00030193"/>
    </source>
</evidence>
<evidence type="ECO:0000256" key="6">
    <source>
        <dbReference type="ARBA" id="ARBA00016919"/>
    </source>
</evidence>
<evidence type="ECO:0000256" key="10">
    <source>
        <dbReference type="ARBA" id="ARBA00022909"/>
    </source>
</evidence>
<evidence type="ECO:0000256" key="3">
    <source>
        <dbReference type="ARBA" id="ARBA00004763"/>
    </source>
</evidence>
<comment type="cofactor">
    <cofactor evidence="2">
        <name>Mg(2+)</name>
        <dbReference type="ChEBI" id="CHEBI:18420"/>
    </cofactor>
</comment>
<reference evidence="13 14" key="1">
    <citation type="journal article" date="2014" name="J. Microbiol.">
        <title>Diaminobutyricibacter tongyongensis gen. nov., sp. nov. and Homoserinibacter gongjuensis gen. nov., sp. nov. belong to the family Microbacteriaceae.</title>
        <authorList>
            <person name="Kim S.J."/>
            <person name="Ahn J.H."/>
            <person name="Weon H.Y."/>
            <person name="Hamada M."/>
            <person name="Suzuki K."/>
            <person name="Kwon S.W."/>
        </authorList>
    </citation>
    <scope>NUCLEOTIDE SEQUENCE [LARGE SCALE GENOMIC DNA]</scope>
    <source>
        <strain evidence="13 14">NBRC 108724</strain>
    </source>
</reference>
<organism evidence="13 14">
    <name type="scientific">Leifsonia tongyongensis</name>
    <dbReference type="NCBI Taxonomy" id="1268043"/>
    <lineage>
        <taxon>Bacteria</taxon>
        <taxon>Bacillati</taxon>
        <taxon>Actinomycetota</taxon>
        <taxon>Actinomycetes</taxon>
        <taxon>Micrococcales</taxon>
        <taxon>Microbacteriaceae</taxon>
        <taxon>Leifsonia</taxon>
    </lineage>
</organism>
<keyword evidence="7 13" id="KW-0808">Transferase</keyword>
<dbReference type="GO" id="GO:0004156">
    <property type="term" value="F:dihydropteroate synthase activity"/>
    <property type="evidence" value="ECO:0007669"/>
    <property type="project" value="UniProtKB-EC"/>
</dbReference>
<evidence type="ECO:0000256" key="4">
    <source>
        <dbReference type="ARBA" id="ARBA00009503"/>
    </source>
</evidence>
<dbReference type="SUPFAM" id="SSF51717">
    <property type="entry name" value="Dihydropteroate synthetase-like"/>
    <property type="match status" value="1"/>
</dbReference>
<keyword evidence="10" id="KW-0289">Folate biosynthesis</keyword>
<evidence type="ECO:0000313" key="14">
    <source>
        <dbReference type="Proteomes" id="UP000474967"/>
    </source>
</evidence>
<evidence type="ECO:0000259" key="12">
    <source>
        <dbReference type="PROSITE" id="PS50972"/>
    </source>
</evidence>
<protein>
    <recommendedName>
        <fullName evidence="6">Dihydropteroate synthase</fullName>
        <ecNumber evidence="5">2.5.1.15</ecNumber>
    </recommendedName>
    <alternativeName>
        <fullName evidence="11">Dihydropteroate pyrophosphorylase</fullName>
    </alternativeName>
</protein>
<dbReference type="InterPro" id="IPR006390">
    <property type="entry name" value="DHP_synth_dom"/>
</dbReference>
<proteinExistence type="inferred from homology"/>
<dbReference type="GO" id="GO:0046656">
    <property type="term" value="P:folic acid biosynthetic process"/>
    <property type="evidence" value="ECO:0007669"/>
    <property type="project" value="UniProtKB-KW"/>
</dbReference>
<dbReference type="GO" id="GO:0046654">
    <property type="term" value="P:tetrahydrofolate biosynthetic process"/>
    <property type="evidence" value="ECO:0007669"/>
    <property type="project" value="TreeGrafter"/>
</dbReference>